<dbReference type="PANTHER" id="PTHR10961:SF7">
    <property type="entry name" value="FAD DEPENDENT OXIDOREDUCTASE DOMAIN-CONTAINING PROTEIN"/>
    <property type="match status" value="1"/>
</dbReference>
<accession>A0AAX3AR49</accession>
<protein>
    <submittedName>
        <fullName evidence="7">N-methyl-L-tryptophan oxidase</fullName>
        <ecNumber evidence="7">1.5.3.2</ecNumber>
    </submittedName>
</protein>
<reference evidence="7" key="2">
    <citation type="submission" date="2022-04" db="EMBL/GenBank/DDBJ databases">
        <title>Sequencing and genomic assembly of Halococcus dombrowskii.</title>
        <authorList>
            <person name="Lim S.W."/>
            <person name="MacLea K.S."/>
        </authorList>
    </citation>
    <scope>NUCLEOTIDE SEQUENCE</scope>
    <source>
        <strain evidence="7">H4</strain>
        <plasmid evidence="7">unnamed1</plasmid>
    </source>
</reference>
<dbReference type="Gene3D" id="3.30.9.10">
    <property type="entry name" value="D-Amino Acid Oxidase, subunit A, domain 2"/>
    <property type="match status" value="1"/>
</dbReference>
<dbReference type="Proteomes" id="UP000830542">
    <property type="component" value="Plasmid unnamed1"/>
</dbReference>
<keyword evidence="3" id="KW-0274">FAD</keyword>
<dbReference type="SUPFAM" id="SSF51905">
    <property type="entry name" value="FAD/NAD(P)-binding domain"/>
    <property type="match status" value="1"/>
</dbReference>
<dbReference type="InterPro" id="IPR036188">
    <property type="entry name" value="FAD/NAD-bd_sf"/>
</dbReference>
<name>A0AAX3AR49_HALDO</name>
<proteinExistence type="predicted"/>
<evidence type="ECO:0000313" key="7">
    <source>
        <dbReference type="EMBL" id="UOO96722.1"/>
    </source>
</evidence>
<dbReference type="Proteomes" id="UP001500962">
    <property type="component" value="Unassembled WGS sequence"/>
</dbReference>
<evidence type="ECO:0000256" key="1">
    <source>
        <dbReference type="ARBA" id="ARBA00001974"/>
    </source>
</evidence>
<sequence>MNVSREQYDAIVTGVGGMGSAAVYRLAERGLDVLGIERFDVPHARGSSHGSTRIVRLTQPEDPSYVPLARATYNNWRDLEAETGRDLLTITGSIHASPTDADLFADARRSVEAHDVDHEVLTGAEVNERFLGYDIPTDHRAVYQPDGGFVDCEQAVIAHVEAAHAEGATVKARERVLDWHETGDGVRVKTDKGRYEADDLVVTAGAWAGDFFPELAAELTPCRRIMTWLQPDKPEQFRSNTFPVFSLAGEHGNGYGFPIHDVPGFKFGREPSLLNAVDPDEMPQEPTTIEEERHREFANAYFPSGAGPTIRLQTCVITKSSDGHFLLGSHPDYDSIHVAAGFTGHGFKFTAVVGKILADFVTAGDTDHAVDLHRIGRFFDT</sequence>
<keyword evidence="7" id="KW-0614">Plasmid</keyword>
<dbReference type="PANTHER" id="PTHR10961">
    <property type="entry name" value="PEROXISOMAL SARCOSINE OXIDASE"/>
    <property type="match status" value="1"/>
</dbReference>
<dbReference type="GO" id="GO:0008115">
    <property type="term" value="F:sarcosine oxidase activity"/>
    <property type="evidence" value="ECO:0007669"/>
    <property type="project" value="TreeGrafter"/>
</dbReference>
<dbReference type="InterPro" id="IPR045170">
    <property type="entry name" value="MTOX"/>
</dbReference>
<geneLocation type="plasmid" evidence="7 8">
    <name>unnamed1</name>
</geneLocation>
<dbReference type="SUPFAM" id="SSF54373">
    <property type="entry name" value="FAD-linked reductases, C-terminal domain"/>
    <property type="match status" value="1"/>
</dbReference>
<gene>
    <name evidence="7" type="primary">solA</name>
    <name evidence="6" type="ORF">GCM10008985_04580</name>
    <name evidence="7" type="ORF">MUK72_16235</name>
</gene>
<keyword evidence="4 7" id="KW-0560">Oxidoreductase</keyword>
<dbReference type="Gene3D" id="3.50.50.60">
    <property type="entry name" value="FAD/NAD(P)-binding domain"/>
    <property type="match status" value="1"/>
</dbReference>
<comment type="cofactor">
    <cofactor evidence="1">
        <name>FAD</name>
        <dbReference type="ChEBI" id="CHEBI:57692"/>
    </cofactor>
</comment>
<evidence type="ECO:0000256" key="4">
    <source>
        <dbReference type="ARBA" id="ARBA00023002"/>
    </source>
</evidence>
<feature type="domain" description="FAD dependent oxidoreductase" evidence="5">
    <location>
        <begin position="9"/>
        <end position="359"/>
    </location>
</feature>
<organism evidence="7 8">
    <name type="scientific">Halococcus dombrowskii</name>
    <dbReference type="NCBI Taxonomy" id="179637"/>
    <lineage>
        <taxon>Archaea</taxon>
        <taxon>Methanobacteriati</taxon>
        <taxon>Methanobacteriota</taxon>
        <taxon>Stenosarchaea group</taxon>
        <taxon>Halobacteria</taxon>
        <taxon>Halobacteriales</taxon>
        <taxon>Halococcaceae</taxon>
        <taxon>Halococcus</taxon>
    </lineage>
</organism>
<dbReference type="EC" id="1.5.3.2" evidence="7"/>
<evidence type="ECO:0000256" key="2">
    <source>
        <dbReference type="ARBA" id="ARBA00022630"/>
    </source>
</evidence>
<keyword evidence="2" id="KW-0285">Flavoprotein</keyword>
<dbReference type="RefSeq" id="WP_244705712.1">
    <property type="nucleotide sequence ID" value="NZ_BAAADN010000006.1"/>
</dbReference>
<dbReference type="EMBL" id="CP095006">
    <property type="protein sequence ID" value="UOO96722.1"/>
    <property type="molecule type" value="Genomic_DNA"/>
</dbReference>
<dbReference type="GO" id="GO:0050131">
    <property type="term" value="F:N-methyl-L-amino-acid oxidase activity"/>
    <property type="evidence" value="ECO:0007669"/>
    <property type="project" value="UniProtKB-EC"/>
</dbReference>
<evidence type="ECO:0000313" key="6">
    <source>
        <dbReference type="EMBL" id="GAA0452001.1"/>
    </source>
</evidence>
<dbReference type="GeneID" id="71763429"/>
<dbReference type="KEGG" id="hdo:MUK72_16235"/>
<dbReference type="EMBL" id="BAAADN010000006">
    <property type="protein sequence ID" value="GAA0452001.1"/>
    <property type="molecule type" value="Genomic_DNA"/>
</dbReference>
<evidence type="ECO:0000259" key="5">
    <source>
        <dbReference type="Pfam" id="PF01266"/>
    </source>
</evidence>
<evidence type="ECO:0000256" key="3">
    <source>
        <dbReference type="ARBA" id="ARBA00022827"/>
    </source>
</evidence>
<dbReference type="InterPro" id="IPR006076">
    <property type="entry name" value="FAD-dep_OxRdtase"/>
</dbReference>
<evidence type="ECO:0000313" key="8">
    <source>
        <dbReference type="Proteomes" id="UP000830542"/>
    </source>
</evidence>
<dbReference type="GO" id="GO:0050660">
    <property type="term" value="F:flavin adenine dinucleotide binding"/>
    <property type="evidence" value="ECO:0007669"/>
    <property type="project" value="InterPro"/>
</dbReference>
<dbReference type="AlphaFoldDB" id="A0AAX3AR49"/>
<reference evidence="6" key="1">
    <citation type="journal article" date="2014" name="Int. J. Syst. Evol. Microbiol.">
        <title>Complete genome sequence of Corynebacterium casei LMG S-19264T (=DSM 44701T), isolated from a smear-ripened cheese.</title>
        <authorList>
            <consortium name="US DOE Joint Genome Institute (JGI-PGF)"/>
            <person name="Walter F."/>
            <person name="Albersmeier A."/>
            <person name="Kalinowski J."/>
            <person name="Ruckert C."/>
        </authorList>
    </citation>
    <scope>NUCLEOTIDE SEQUENCE</scope>
    <source>
        <strain evidence="6">JCM 12289</strain>
    </source>
</reference>
<keyword evidence="8" id="KW-1185">Reference proteome</keyword>
<dbReference type="Pfam" id="PF01266">
    <property type="entry name" value="DAO"/>
    <property type="match status" value="1"/>
</dbReference>
<reference evidence="6" key="3">
    <citation type="submission" date="2023-12" db="EMBL/GenBank/DDBJ databases">
        <authorList>
            <person name="Sun Q."/>
            <person name="Inoue M."/>
        </authorList>
    </citation>
    <scope>NUCLEOTIDE SEQUENCE</scope>
    <source>
        <strain evidence="6">JCM 12289</strain>
    </source>
</reference>
<dbReference type="NCBIfam" id="NF008425">
    <property type="entry name" value="PRK11259.1"/>
    <property type="match status" value="1"/>
</dbReference>